<name>A0A3N0C110_9SPHI</name>
<evidence type="ECO:0008006" key="4">
    <source>
        <dbReference type="Google" id="ProtNLM"/>
    </source>
</evidence>
<dbReference type="RefSeq" id="WP_123204525.1">
    <property type="nucleotide sequence ID" value="NZ_RBEE01000004.1"/>
</dbReference>
<organism evidence="2 3">
    <name type="scientific">Pedobacter jejuensis</name>
    <dbReference type="NCBI Taxonomy" id="1268550"/>
    <lineage>
        <taxon>Bacteria</taxon>
        <taxon>Pseudomonadati</taxon>
        <taxon>Bacteroidota</taxon>
        <taxon>Sphingobacteriia</taxon>
        <taxon>Sphingobacteriales</taxon>
        <taxon>Sphingobacteriaceae</taxon>
        <taxon>Pedobacter</taxon>
    </lineage>
</organism>
<feature type="transmembrane region" description="Helical" evidence="1">
    <location>
        <begin position="128"/>
        <end position="155"/>
    </location>
</feature>
<dbReference type="Pfam" id="PF17555">
    <property type="entry name" value="TssN"/>
    <property type="match status" value="1"/>
</dbReference>
<feature type="transmembrane region" description="Helical" evidence="1">
    <location>
        <begin position="6"/>
        <end position="27"/>
    </location>
</feature>
<comment type="caution">
    <text evidence="2">The sequence shown here is derived from an EMBL/GenBank/DDBJ whole genome shotgun (WGS) entry which is preliminary data.</text>
</comment>
<accession>A0A3N0C110</accession>
<dbReference type="EMBL" id="RBEE01000004">
    <property type="protein sequence ID" value="RNL55872.1"/>
    <property type="molecule type" value="Genomic_DNA"/>
</dbReference>
<gene>
    <name evidence="2" type="ORF">D7004_03725</name>
</gene>
<evidence type="ECO:0000313" key="2">
    <source>
        <dbReference type="EMBL" id="RNL55872.1"/>
    </source>
</evidence>
<feature type="transmembrane region" description="Helical" evidence="1">
    <location>
        <begin position="99"/>
        <end position="122"/>
    </location>
</feature>
<keyword evidence="1" id="KW-0812">Transmembrane</keyword>
<sequence>MDVQSFFVRYLLFPLIAVVSTAILAILNRKNQFLSNKKLIISVLLSGIILALPGLLGFLDFHFMPWGYIICQITYTMLGSLYVYLLTKHYPTELLERKGFIIFATFIASILGIYLFQLLYHWLGNVEFGWWAGGSIFTFFIPLIFWWAYVSLLSIPQEIYKIWKYPTTPLEINMDHVDFDNLLVLELELYKKSTDPEPLKVKVKAPENMNFGMWFHKFIDDYNLKFAKSPVEFKISDHENHSWIFFVKTSFFKRNLFIDPDLDIKQNQITEKMTIYAKRVSENVNLPNEIGESAIVL</sequence>
<keyword evidence="3" id="KW-1185">Reference proteome</keyword>
<dbReference type="Proteomes" id="UP000274046">
    <property type="component" value="Unassembled WGS sequence"/>
</dbReference>
<feature type="transmembrane region" description="Helical" evidence="1">
    <location>
        <begin position="65"/>
        <end position="87"/>
    </location>
</feature>
<evidence type="ECO:0000256" key="1">
    <source>
        <dbReference type="SAM" id="Phobius"/>
    </source>
</evidence>
<keyword evidence="1" id="KW-1133">Transmembrane helix</keyword>
<protein>
    <recommendedName>
        <fullName evidence="4">TssN family type VI secretion system protein</fullName>
    </recommendedName>
</protein>
<dbReference type="InterPro" id="IPR035177">
    <property type="entry name" value="TssN"/>
</dbReference>
<proteinExistence type="predicted"/>
<dbReference type="AlphaFoldDB" id="A0A3N0C110"/>
<feature type="transmembrane region" description="Helical" evidence="1">
    <location>
        <begin position="39"/>
        <end position="59"/>
    </location>
</feature>
<evidence type="ECO:0000313" key="3">
    <source>
        <dbReference type="Proteomes" id="UP000274046"/>
    </source>
</evidence>
<reference evidence="2 3" key="1">
    <citation type="submission" date="2018-10" db="EMBL/GenBank/DDBJ databases">
        <title>Genome sequencing of Pedobacter jejuensis TNB23.</title>
        <authorList>
            <person name="Cho Y.-J."/>
            <person name="Cho A."/>
            <person name="Kim O.-S."/>
        </authorList>
    </citation>
    <scope>NUCLEOTIDE SEQUENCE [LARGE SCALE GENOMIC DNA]</scope>
    <source>
        <strain evidence="2 3">TNB23</strain>
    </source>
</reference>
<dbReference type="OrthoDB" id="1024052at2"/>
<keyword evidence="1" id="KW-0472">Membrane</keyword>